<dbReference type="InterPro" id="IPR029052">
    <property type="entry name" value="Metallo-depent_PP-like"/>
</dbReference>
<dbReference type="SUPFAM" id="SSF56300">
    <property type="entry name" value="Metallo-dependent phosphatases"/>
    <property type="match status" value="1"/>
</dbReference>
<dbReference type="InterPro" id="IPR019079">
    <property type="entry name" value="Capsule_synth_CapA"/>
</dbReference>
<evidence type="ECO:0000256" key="2">
    <source>
        <dbReference type="SAM" id="Coils"/>
    </source>
</evidence>
<name>A0A1T5LZ10_9FIRM</name>
<proteinExistence type="inferred from homology"/>
<dbReference type="PANTHER" id="PTHR33393:SF11">
    <property type="entry name" value="POLYGLUTAMINE SYNTHESIS ACCESSORY PROTEIN RV0574C-RELATED"/>
    <property type="match status" value="1"/>
</dbReference>
<reference evidence="4 5" key="1">
    <citation type="submission" date="2017-02" db="EMBL/GenBank/DDBJ databases">
        <authorList>
            <person name="Peterson S.W."/>
        </authorList>
    </citation>
    <scope>NUCLEOTIDE SEQUENCE [LARGE SCALE GENOMIC DNA]</scope>
    <source>
        <strain evidence="4 5">M1</strain>
    </source>
</reference>
<evidence type="ECO:0000313" key="5">
    <source>
        <dbReference type="Proteomes" id="UP000190285"/>
    </source>
</evidence>
<evidence type="ECO:0000259" key="3">
    <source>
        <dbReference type="SMART" id="SM00854"/>
    </source>
</evidence>
<dbReference type="CDD" id="cd07381">
    <property type="entry name" value="MPP_CapA"/>
    <property type="match status" value="1"/>
</dbReference>
<dbReference type="AlphaFoldDB" id="A0A1T5LZ10"/>
<dbReference type="STRING" id="36842.SAMN02194393_03547"/>
<dbReference type="Pfam" id="PF09587">
    <property type="entry name" value="PGA_cap"/>
    <property type="match status" value="1"/>
</dbReference>
<gene>
    <name evidence="4" type="ORF">SAMN02194393_03547</name>
</gene>
<keyword evidence="5" id="KW-1185">Reference proteome</keyword>
<accession>A0A1T5LZ10</accession>
<feature type="coiled-coil region" evidence="2">
    <location>
        <begin position="179"/>
        <end position="206"/>
    </location>
</feature>
<organism evidence="4 5">
    <name type="scientific">Maledivibacter halophilus</name>
    <dbReference type="NCBI Taxonomy" id="36842"/>
    <lineage>
        <taxon>Bacteria</taxon>
        <taxon>Bacillati</taxon>
        <taxon>Bacillota</taxon>
        <taxon>Clostridia</taxon>
        <taxon>Peptostreptococcales</taxon>
        <taxon>Caminicellaceae</taxon>
        <taxon>Maledivibacter</taxon>
    </lineage>
</organism>
<dbReference type="Proteomes" id="UP000190285">
    <property type="component" value="Unassembled WGS sequence"/>
</dbReference>
<comment type="similarity">
    <text evidence="1">Belongs to the CapA family.</text>
</comment>
<dbReference type="Gene3D" id="3.60.21.10">
    <property type="match status" value="1"/>
</dbReference>
<dbReference type="EMBL" id="FUZT01000009">
    <property type="protein sequence ID" value="SKC81105.1"/>
    <property type="molecule type" value="Genomic_DNA"/>
</dbReference>
<dbReference type="PANTHER" id="PTHR33393">
    <property type="entry name" value="POLYGLUTAMINE SYNTHESIS ACCESSORY PROTEIN RV0574C-RELATED"/>
    <property type="match status" value="1"/>
</dbReference>
<dbReference type="OrthoDB" id="9810906at2"/>
<protein>
    <submittedName>
        <fullName evidence="4">Poly-gamma-glutamate synthesis protein (Capsule biosynthesis protein)</fullName>
    </submittedName>
</protein>
<keyword evidence="2" id="KW-0175">Coiled coil</keyword>
<evidence type="ECO:0000313" key="4">
    <source>
        <dbReference type="EMBL" id="SKC81105.1"/>
    </source>
</evidence>
<sequence>MKKHFLLLILLILIIGVVLKDCYPKEVVLCAVGDILLDRGVRAQIKNDYDYPYRKVKNVLGGADITFGNLECPITNDGTPALKRPSLLFKADPENAIAIKEAGFDILNLANNHTMDYGSEGIINTMKTLKKYNVDYIGGGHDYREARKPLYIKKKGCKIGFLGYSIFPPEGYISFSDRADVAKVYIETLKEEVESAKKNCDFLVVSFHWGKEFEFYAGKMQKELAHTVVDSGGDLILGHHPHVLQGIEKYKNRLIFYSLGNFVFDRQIPNGTDETIIVKFKIKNKKIQEVNIIPIKIKNCQPYVAKDIQAEYILNRLKMYSDGMNIKMNIKKGIGDIQFYQH</sequence>
<feature type="domain" description="Capsule synthesis protein CapA" evidence="3">
    <location>
        <begin position="28"/>
        <end position="266"/>
    </location>
</feature>
<dbReference type="SMART" id="SM00854">
    <property type="entry name" value="PGA_cap"/>
    <property type="match status" value="1"/>
</dbReference>
<evidence type="ECO:0000256" key="1">
    <source>
        <dbReference type="ARBA" id="ARBA00005662"/>
    </source>
</evidence>
<dbReference type="RefSeq" id="WP_079493366.1">
    <property type="nucleotide sequence ID" value="NZ_FUZT01000009.1"/>
</dbReference>
<dbReference type="InterPro" id="IPR052169">
    <property type="entry name" value="CW_Biosynth-Accessory"/>
</dbReference>